<dbReference type="EC" id="2.7.7.4" evidence="2"/>
<gene>
    <name evidence="2" type="primary">sat_1</name>
    <name evidence="2" type="ORF">NCTC11807_00393</name>
</gene>
<evidence type="ECO:0000313" key="3">
    <source>
        <dbReference type="Proteomes" id="UP000255425"/>
    </source>
</evidence>
<dbReference type="GO" id="GO:0004781">
    <property type="term" value="F:sulfate adenylyltransferase (ATP) activity"/>
    <property type="evidence" value="ECO:0007669"/>
    <property type="project" value="UniProtKB-EC"/>
</dbReference>
<keyword evidence="2" id="KW-0548">Nucleotidyltransferase</keyword>
<protein>
    <submittedName>
        <fullName evidence="2">Sulfate adenylyltransferase</fullName>
        <ecNumber evidence="2">2.7.7.4</ecNumber>
    </submittedName>
</protein>
<keyword evidence="2" id="KW-0808">Transferase</keyword>
<dbReference type="Proteomes" id="UP000255425">
    <property type="component" value="Unassembled WGS sequence"/>
</dbReference>
<accession>A0A380GZM6</accession>
<dbReference type="Gene3D" id="3.10.400.10">
    <property type="entry name" value="Sulfate adenylyltransferase"/>
    <property type="match status" value="1"/>
</dbReference>
<name>A0A380GZM6_9STAP</name>
<sequence length="68" mass="8293">MSNNEEVINYTIQPHGGELINRVIDGEQRERLIEEAAAYKSITLNPWEIFDLELYRYWWIQSFNWIFE</sequence>
<organism evidence="2 3">
    <name type="scientific">Staphylococcus saccharolyticus</name>
    <dbReference type="NCBI Taxonomy" id="33028"/>
    <lineage>
        <taxon>Bacteria</taxon>
        <taxon>Bacillati</taxon>
        <taxon>Bacillota</taxon>
        <taxon>Bacilli</taxon>
        <taxon>Bacillales</taxon>
        <taxon>Staphylococcaceae</taxon>
        <taxon>Staphylococcus</taxon>
    </lineage>
</organism>
<dbReference type="EMBL" id="UHDZ01000001">
    <property type="protein sequence ID" value="SUM68015.1"/>
    <property type="molecule type" value="Genomic_DNA"/>
</dbReference>
<dbReference type="InterPro" id="IPR025980">
    <property type="entry name" value="ATP-Sase_PUA-like_dom"/>
</dbReference>
<dbReference type="Pfam" id="PF14306">
    <property type="entry name" value="PUA_2"/>
    <property type="match status" value="1"/>
</dbReference>
<proteinExistence type="predicted"/>
<dbReference type="InterPro" id="IPR015947">
    <property type="entry name" value="PUA-like_sf"/>
</dbReference>
<dbReference type="AlphaFoldDB" id="A0A380GZM6"/>
<evidence type="ECO:0000259" key="1">
    <source>
        <dbReference type="Pfam" id="PF14306"/>
    </source>
</evidence>
<evidence type="ECO:0000313" key="2">
    <source>
        <dbReference type="EMBL" id="SUM68015.1"/>
    </source>
</evidence>
<keyword evidence="3" id="KW-1185">Reference proteome</keyword>
<feature type="domain" description="ATP-sulfurylase PUA-like" evidence="1">
    <location>
        <begin position="12"/>
        <end position="54"/>
    </location>
</feature>
<reference evidence="2 3" key="1">
    <citation type="submission" date="2018-06" db="EMBL/GenBank/DDBJ databases">
        <authorList>
            <consortium name="Pathogen Informatics"/>
            <person name="Doyle S."/>
        </authorList>
    </citation>
    <scope>NUCLEOTIDE SEQUENCE [LARGE SCALE GENOMIC DNA]</scope>
    <source>
        <strain evidence="2 3">NCTC11807</strain>
    </source>
</reference>
<dbReference type="SUPFAM" id="SSF88697">
    <property type="entry name" value="PUA domain-like"/>
    <property type="match status" value="1"/>
</dbReference>